<sequence length="74" mass="8082">MKLRPMIVALSAALMLAACSGKPPAPRAAQDAHAKRVATPWDGMKKDEQRAKDVQKVVDEQAAEQRKQIEADSQ</sequence>
<dbReference type="Proteomes" id="UP001204615">
    <property type="component" value="Unassembled WGS sequence"/>
</dbReference>
<gene>
    <name evidence="3" type="ORF">NC595_19000</name>
</gene>
<feature type="signal peptide" evidence="2">
    <location>
        <begin position="1"/>
        <end position="17"/>
    </location>
</feature>
<keyword evidence="4" id="KW-1185">Reference proteome</keyword>
<organism evidence="3 4">
    <name type="scientific">Dyella lutea</name>
    <dbReference type="NCBI Taxonomy" id="2950441"/>
    <lineage>
        <taxon>Bacteria</taxon>
        <taxon>Pseudomonadati</taxon>
        <taxon>Pseudomonadota</taxon>
        <taxon>Gammaproteobacteria</taxon>
        <taxon>Lysobacterales</taxon>
        <taxon>Rhodanobacteraceae</taxon>
        <taxon>Dyella</taxon>
    </lineage>
</organism>
<feature type="compositionally biased region" description="Basic and acidic residues" evidence="1">
    <location>
        <begin position="43"/>
        <end position="74"/>
    </location>
</feature>
<evidence type="ECO:0000256" key="1">
    <source>
        <dbReference type="SAM" id="MobiDB-lite"/>
    </source>
</evidence>
<protein>
    <recommendedName>
        <fullName evidence="5">Lipoprotein</fullName>
    </recommendedName>
</protein>
<proteinExistence type="predicted"/>
<reference evidence="3 4" key="1">
    <citation type="submission" date="2022-06" db="EMBL/GenBank/DDBJ databases">
        <title>Dyella sp. Sa strain:Sa Genome sequencing.</title>
        <authorList>
            <person name="Park S."/>
        </authorList>
    </citation>
    <scope>NUCLEOTIDE SEQUENCE [LARGE SCALE GENOMIC DNA]</scope>
    <source>
        <strain evidence="3 4">Sa</strain>
    </source>
</reference>
<evidence type="ECO:0000313" key="3">
    <source>
        <dbReference type="EMBL" id="MCP1376142.1"/>
    </source>
</evidence>
<keyword evidence="2" id="KW-0732">Signal</keyword>
<dbReference type="PROSITE" id="PS51257">
    <property type="entry name" value="PROKAR_LIPOPROTEIN"/>
    <property type="match status" value="1"/>
</dbReference>
<comment type="caution">
    <text evidence="3">The sequence shown here is derived from an EMBL/GenBank/DDBJ whole genome shotgun (WGS) entry which is preliminary data.</text>
</comment>
<name>A0ABT1FJ05_9GAMM</name>
<feature type="region of interest" description="Disordered" evidence="1">
    <location>
        <begin position="21"/>
        <end position="74"/>
    </location>
</feature>
<dbReference type="EMBL" id="JAMZEK010000005">
    <property type="protein sequence ID" value="MCP1376142.1"/>
    <property type="molecule type" value="Genomic_DNA"/>
</dbReference>
<feature type="chain" id="PRO_5046349339" description="Lipoprotein" evidence="2">
    <location>
        <begin position="18"/>
        <end position="74"/>
    </location>
</feature>
<evidence type="ECO:0000313" key="4">
    <source>
        <dbReference type="Proteomes" id="UP001204615"/>
    </source>
</evidence>
<evidence type="ECO:0000256" key="2">
    <source>
        <dbReference type="SAM" id="SignalP"/>
    </source>
</evidence>
<dbReference type="RefSeq" id="WP_253568961.1">
    <property type="nucleotide sequence ID" value="NZ_JAMZEK010000005.1"/>
</dbReference>
<accession>A0ABT1FJ05</accession>
<evidence type="ECO:0008006" key="5">
    <source>
        <dbReference type="Google" id="ProtNLM"/>
    </source>
</evidence>